<keyword evidence="4" id="KW-0175">Coiled coil</keyword>
<proteinExistence type="inferred from homology"/>
<evidence type="ECO:0000256" key="3">
    <source>
        <dbReference type="ARBA" id="ARBA00013368"/>
    </source>
</evidence>
<evidence type="ECO:0000256" key="4">
    <source>
        <dbReference type="SAM" id="Coils"/>
    </source>
</evidence>
<dbReference type="Pfam" id="PF13558">
    <property type="entry name" value="SbcC_Walker_B"/>
    <property type="match status" value="1"/>
</dbReference>
<accession>A0AA97I7F0</accession>
<dbReference type="Proteomes" id="UP001305498">
    <property type="component" value="Chromosome"/>
</dbReference>
<feature type="domain" description="Rad50/SbcC-type AAA" evidence="6">
    <location>
        <begin position="5"/>
        <end position="195"/>
    </location>
</feature>
<evidence type="ECO:0000313" key="8">
    <source>
        <dbReference type="Proteomes" id="UP001305498"/>
    </source>
</evidence>
<dbReference type="InterPro" id="IPR027417">
    <property type="entry name" value="P-loop_NTPase"/>
</dbReference>
<dbReference type="SUPFAM" id="SSF52540">
    <property type="entry name" value="P-loop containing nucleoside triphosphate hydrolases"/>
    <property type="match status" value="1"/>
</dbReference>
<evidence type="ECO:0000256" key="5">
    <source>
        <dbReference type="SAM" id="MobiDB-lite"/>
    </source>
</evidence>
<dbReference type="Pfam" id="PF13476">
    <property type="entry name" value="AAA_23"/>
    <property type="match status" value="1"/>
</dbReference>
<dbReference type="GO" id="GO:0016887">
    <property type="term" value="F:ATP hydrolysis activity"/>
    <property type="evidence" value="ECO:0007669"/>
    <property type="project" value="InterPro"/>
</dbReference>
<dbReference type="KEGG" id="mbet:N8K70_02420"/>
<comment type="subunit">
    <text evidence="2">Heterodimer of SbcC and SbcD.</text>
</comment>
<dbReference type="Gene3D" id="3.40.50.300">
    <property type="entry name" value="P-loop containing nucleotide triphosphate hydrolases"/>
    <property type="match status" value="2"/>
</dbReference>
<dbReference type="RefSeq" id="WP_317140024.1">
    <property type="nucleotide sequence ID" value="NZ_CP118157.1"/>
</dbReference>
<dbReference type="GO" id="GO:0006302">
    <property type="term" value="P:double-strand break repair"/>
    <property type="evidence" value="ECO:0007669"/>
    <property type="project" value="InterPro"/>
</dbReference>
<organism evidence="7 8">
    <name type="scientific">Microbacterium betulae</name>
    <dbReference type="NCBI Taxonomy" id="2981139"/>
    <lineage>
        <taxon>Bacteria</taxon>
        <taxon>Bacillati</taxon>
        <taxon>Actinomycetota</taxon>
        <taxon>Actinomycetes</taxon>
        <taxon>Micrococcales</taxon>
        <taxon>Microbacteriaceae</taxon>
        <taxon>Microbacterium</taxon>
    </lineage>
</organism>
<name>A0AA97I7F0_9MICO</name>
<feature type="coiled-coil region" evidence="4">
    <location>
        <begin position="735"/>
        <end position="822"/>
    </location>
</feature>
<evidence type="ECO:0000256" key="1">
    <source>
        <dbReference type="ARBA" id="ARBA00006930"/>
    </source>
</evidence>
<evidence type="ECO:0000256" key="2">
    <source>
        <dbReference type="ARBA" id="ARBA00011322"/>
    </source>
</evidence>
<dbReference type="PANTHER" id="PTHR32114">
    <property type="entry name" value="ABC TRANSPORTER ABCH.3"/>
    <property type="match status" value="1"/>
</dbReference>
<keyword evidence="8" id="KW-1185">Reference proteome</keyword>
<sequence>MRIHRVEIEGFGPFRTRQVVDLDAYAADGLFLIGGRTGAGKSSILDAVAFAIFGSVPRYEGGEKRLRSDHCEPDDPTSVGVEFTSRGTRWRIERAPEYERPKRRGEGMTTSPATSRMGVVVGEDVEWKAVRDRDVAVLVAEEIGLTKDQFLQVILLAQGRFAEFLLAGNNDRQRLLRTLFGSRRFEEYEAELGRRKSDAEGAVAHGVTALTAVLDHADTLAEALPEIVAPEPAAGADRDVTAGPVASPEDLRLARLALHERRARHEVEIAEAVEADARERRAAAEAERDRRRGDREKQTQRDELRATLDRLEAAASGIEREREELAAARRAESVRGSLDAATRALAAVVAAADAVGTTSIAWAEVDGDTGLEPAGLDALAEAAQRNIGAWQPVQQLEQGLPAHEKARAALHDEEEAASADLDDVAQRLDAIPSRRRDLDESAAAAGEIAAARALAADRLETLAARLAAAQAAASLAEEYARSVEAAQAALRAREAADRELGDLHRRRLGGYAGELARALVDGEACAVCGSTAHPAPAERADDHVTAEQIEAAEERKTATATAELAASEARRVAQQALVAAEAKAGGLDVETLDADRAASAERLAAADAAVAELAGIDAARVALADEEALLAARRDALGEARSERAARIRSLDDEIARVRARIADAQGGAASVAERIAAERTRASAATAFAQAQRDAARAERAASDAADALAAALDDAGFADVEAARAAIREPATRQALEQRIARHDADLRSTKATLVDLELLVLGAEPIDVAEAERALAAASDARDDAQARLGAMRQLATSLGDALARADQAHRQIAEAAREAAVVRDLADAVAGRNGKKMDLETFVLAAELEGIVEAANRRLDEMSGGRYALRHTDAVVYRSAASGLGLEVMDRFTGQARSPRSLSGGETFLASLALALGLAEVVTNRAGGIALDTLFIDEGFGSLDAETLDVAMRTLDGLREGGRTVGVISHVEAMKEQIPAQLRVDRSPHGWSVVSQEVSV</sequence>
<gene>
    <name evidence="7" type="ORF">N8K70_02420</name>
</gene>
<dbReference type="EMBL" id="CP118157">
    <property type="protein sequence ID" value="WOF23552.1"/>
    <property type="molecule type" value="Genomic_DNA"/>
</dbReference>
<dbReference type="AlphaFoldDB" id="A0AA97I7F0"/>
<evidence type="ECO:0000313" key="7">
    <source>
        <dbReference type="EMBL" id="WOF23552.1"/>
    </source>
</evidence>
<reference evidence="7 8" key="1">
    <citation type="submission" date="2023-02" db="EMBL/GenBank/DDBJ databases">
        <title>Microbacterium betulae sp. nov., isolated from birch wood.</title>
        <authorList>
            <person name="Pasciak M."/>
            <person name="Pawlik K.J."/>
            <person name="Martynowski D."/>
            <person name="Laczmanski L."/>
            <person name="Ciekot J."/>
            <person name="Szponar B."/>
            <person name="Wojcik-Fatla A."/>
            <person name="Mackiewicz B."/>
            <person name="Farian E."/>
            <person name="Cholewa G."/>
            <person name="Cholewa A."/>
            <person name="Dutkiewicz J."/>
        </authorList>
    </citation>
    <scope>NUCLEOTIDE SEQUENCE [LARGE SCALE GENOMIC DNA]</scope>
    <source>
        <strain evidence="7 8">AB</strain>
    </source>
</reference>
<evidence type="ECO:0000259" key="6">
    <source>
        <dbReference type="Pfam" id="PF13476"/>
    </source>
</evidence>
<protein>
    <recommendedName>
        <fullName evidence="3">Nuclease SbcCD subunit C</fullName>
    </recommendedName>
</protein>
<feature type="region of interest" description="Disordered" evidence="5">
    <location>
        <begin position="277"/>
        <end position="308"/>
    </location>
</feature>
<dbReference type="InterPro" id="IPR038729">
    <property type="entry name" value="Rad50/SbcC_AAA"/>
</dbReference>
<comment type="similarity">
    <text evidence="1">Belongs to the SMC family. SbcC subfamily.</text>
</comment>
<dbReference type="PANTHER" id="PTHR32114:SF2">
    <property type="entry name" value="ABC TRANSPORTER ABCH.3"/>
    <property type="match status" value="1"/>
</dbReference>